<feature type="compositionally biased region" description="Low complexity" evidence="1">
    <location>
        <begin position="275"/>
        <end position="284"/>
    </location>
</feature>
<accession>A0ABV2YEL6</accession>
<dbReference type="Proteomes" id="UP001550850">
    <property type="component" value="Unassembled WGS sequence"/>
</dbReference>
<keyword evidence="3" id="KW-1185">Reference proteome</keyword>
<dbReference type="RefSeq" id="WP_108954595.1">
    <property type="nucleotide sequence ID" value="NZ_BEVZ01000004.1"/>
</dbReference>
<evidence type="ECO:0000313" key="2">
    <source>
        <dbReference type="EMBL" id="MEU3554180.1"/>
    </source>
</evidence>
<reference evidence="2 3" key="1">
    <citation type="submission" date="2024-06" db="EMBL/GenBank/DDBJ databases">
        <title>The Natural Products Discovery Center: Release of the First 8490 Sequenced Strains for Exploring Actinobacteria Biosynthetic Diversity.</title>
        <authorList>
            <person name="Kalkreuter E."/>
            <person name="Kautsar S.A."/>
            <person name="Yang D."/>
            <person name="Bader C.D."/>
            <person name="Teijaro C.N."/>
            <person name="Fluegel L."/>
            <person name="Davis C.M."/>
            <person name="Simpson J.R."/>
            <person name="Lauterbach L."/>
            <person name="Steele A.D."/>
            <person name="Gui C."/>
            <person name="Meng S."/>
            <person name="Li G."/>
            <person name="Viehrig K."/>
            <person name="Ye F."/>
            <person name="Su P."/>
            <person name="Kiefer A.F."/>
            <person name="Nichols A."/>
            <person name="Cepeda A.J."/>
            <person name="Yan W."/>
            <person name="Fan B."/>
            <person name="Jiang Y."/>
            <person name="Adhikari A."/>
            <person name="Zheng C.-J."/>
            <person name="Schuster L."/>
            <person name="Cowan T.M."/>
            <person name="Smanski M.J."/>
            <person name="Chevrette M.G."/>
            <person name="De Carvalho L.P.S."/>
            <person name="Shen B."/>
        </authorList>
    </citation>
    <scope>NUCLEOTIDE SEQUENCE [LARGE SCALE GENOMIC DNA]</scope>
    <source>
        <strain evidence="2 3">NPDC038104</strain>
    </source>
</reference>
<organism evidence="2 3">
    <name type="scientific">Streptomyces fragilis</name>
    <dbReference type="NCBI Taxonomy" id="67301"/>
    <lineage>
        <taxon>Bacteria</taxon>
        <taxon>Bacillati</taxon>
        <taxon>Actinomycetota</taxon>
        <taxon>Actinomycetes</taxon>
        <taxon>Kitasatosporales</taxon>
        <taxon>Streptomycetaceae</taxon>
        <taxon>Streptomyces</taxon>
    </lineage>
</organism>
<evidence type="ECO:0000256" key="1">
    <source>
        <dbReference type="SAM" id="MobiDB-lite"/>
    </source>
</evidence>
<name>A0ABV2YEL6_9ACTN</name>
<sequence>MTGVLDGVLGAGARGSLDRAGYERLSGSLAECGREEFTGELRVQGRPGGSFHLRGGLVVGVESPGAPGPEALLLRSGRVTGERWTELVRGSGGRRWPEDELVADGCVGAAQLRVVCMLALQDAAFAMVAGRVEECERHARGEGAAEPVAPVGVGETAGRLLQEAVRKLTALDGMARPVRPERETPAVTAGAGAALRGRLLTPLRREVLAAADGRSTARDLAFRLGRGVYVVTVEVARLLEEHLLDCPGGPAPVRVGPLPGVEVLPRVPVPRATAAPFAAPASGPGREGAATQAPVTEPSGVRARADPADTPQGLPRREPGASGITEALGRGARGKGWKEFFRRGDEPPR</sequence>
<protein>
    <submittedName>
        <fullName evidence="2">MarR family transcriptional regulator</fullName>
    </submittedName>
</protein>
<dbReference type="EMBL" id="JBEZUR010000008">
    <property type="protein sequence ID" value="MEU3554180.1"/>
    <property type="molecule type" value="Genomic_DNA"/>
</dbReference>
<gene>
    <name evidence="2" type="ORF">AB0E65_08155</name>
</gene>
<feature type="region of interest" description="Disordered" evidence="1">
    <location>
        <begin position="275"/>
        <end position="349"/>
    </location>
</feature>
<evidence type="ECO:0000313" key="3">
    <source>
        <dbReference type="Proteomes" id="UP001550850"/>
    </source>
</evidence>
<comment type="caution">
    <text evidence="2">The sequence shown here is derived from an EMBL/GenBank/DDBJ whole genome shotgun (WGS) entry which is preliminary data.</text>
</comment>
<proteinExistence type="predicted"/>
<feature type="compositionally biased region" description="Basic and acidic residues" evidence="1">
    <location>
        <begin position="336"/>
        <end position="349"/>
    </location>
</feature>